<comment type="caution">
    <text evidence="2">The sequence shown here is derived from an EMBL/GenBank/DDBJ whole genome shotgun (WGS) entry which is preliminary data.</text>
</comment>
<dbReference type="Proteomes" id="UP000722791">
    <property type="component" value="Unassembled WGS sequence"/>
</dbReference>
<dbReference type="AlphaFoldDB" id="A0A8J4DHG5"/>
<protein>
    <submittedName>
        <fullName evidence="2">Uncharacterized protein</fullName>
    </submittedName>
</protein>
<feature type="compositionally biased region" description="Low complexity" evidence="1">
    <location>
        <begin position="170"/>
        <end position="188"/>
    </location>
</feature>
<dbReference type="EMBL" id="BNCQ01000006">
    <property type="protein sequence ID" value="GIL99507.1"/>
    <property type="molecule type" value="Genomic_DNA"/>
</dbReference>
<feature type="non-terminal residue" evidence="2">
    <location>
        <position position="188"/>
    </location>
</feature>
<evidence type="ECO:0000313" key="2">
    <source>
        <dbReference type="EMBL" id="GIL99507.1"/>
    </source>
</evidence>
<evidence type="ECO:0000313" key="3">
    <source>
        <dbReference type="Proteomes" id="UP000722791"/>
    </source>
</evidence>
<organism evidence="2 3">
    <name type="scientific">Volvox reticuliferus</name>
    <dbReference type="NCBI Taxonomy" id="1737510"/>
    <lineage>
        <taxon>Eukaryota</taxon>
        <taxon>Viridiplantae</taxon>
        <taxon>Chlorophyta</taxon>
        <taxon>core chlorophytes</taxon>
        <taxon>Chlorophyceae</taxon>
        <taxon>CS clade</taxon>
        <taxon>Chlamydomonadales</taxon>
        <taxon>Volvocaceae</taxon>
        <taxon>Volvox</taxon>
    </lineage>
</organism>
<evidence type="ECO:0000256" key="1">
    <source>
        <dbReference type="SAM" id="MobiDB-lite"/>
    </source>
</evidence>
<name>A0A8J4DHG5_9CHLO</name>
<sequence>MLIQDMSQLEERHDSALTRQRTPEPNGPMPAQAAYPSLKPVAIGLLPGDAMAQMTEMAVAVAKRLRLEQLDALEASSLPIFHSSGTPSQPSTSEKHKQRSISSKSRPGSSYLPLPHTVPSQTSTPKKQLGSTASAPDRTVSRSPRPSRPGSAVRALEPEISGPIRDPRVSRSSSRSRPGSAARALEPE</sequence>
<feature type="region of interest" description="Disordered" evidence="1">
    <location>
        <begin position="1"/>
        <end position="34"/>
    </location>
</feature>
<feature type="compositionally biased region" description="Low complexity" evidence="1">
    <location>
        <begin position="100"/>
        <end position="110"/>
    </location>
</feature>
<reference evidence="2" key="1">
    <citation type="journal article" date="2021" name="Proc. Natl. Acad. Sci. U.S.A.">
        <title>Three genomes in the algal genus Volvox reveal the fate of a haploid sex-determining region after a transition to homothallism.</title>
        <authorList>
            <person name="Yamamoto K."/>
            <person name="Hamaji T."/>
            <person name="Kawai-Toyooka H."/>
            <person name="Matsuzaki R."/>
            <person name="Takahashi F."/>
            <person name="Nishimura Y."/>
            <person name="Kawachi M."/>
            <person name="Noguchi H."/>
            <person name="Minakuchi Y."/>
            <person name="Umen J.G."/>
            <person name="Toyoda A."/>
            <person name="Nozaki H."/>
        </authorList>
    </citation>
    <scope>NUCLEOTIDE SEQUENCE</scope>
    <source>
        <strain evidence="2">NIES-3785</strain>
    </source>
</reference>
<feature type="region of interest" description="Disordered" evidence="1">
    <location>
        <begin position="78"/>
        <end position="188"/>
    </location>
</feature>
<feature type="compositionally biased region" description="Polar residues" evidence="1">
    <location>
        <begin position="118"/>
        <end position="134"/>
    </location>
</feature>
<proteinExistence type="predicted"/>
<feature type="compositionally biased region" description="Polar residues" evidence="1">
    <location>
        <begin position="83"/>
        <end position="92"/>
    </location>
</feature>
<accession>A0A8J4DHG5</accession>
<gene>
    <name evidence="2" type="ORF">Vretimale_4662</name>
</gene>